<gene>
    <name evidence="1" type="ORF">SAMN05421773_101685</name>
</gene>
<dbReference type="RefSeq" id="WP_093837050.1">
    <property type="nucleotide sequence ID" value="NZ_FOLM01000001.1"/>
</dbReference>
<evidence type="ECO:0000313" key="1">
    <source>
        <dbReference type="EMBL" id="SFB97194.1"/>
    </source>
</evidence>
<name>A0A1I1FD37_9ACTN</name>
<dbReference type="EMBL" id="FOLM01000001">
    <property type="protein sequence ID" value="SFB97194.1"/>
    <property type="molecule type" value="Genomic_DNA"/>
</dbReference>
<evidence type="ECO:0000313" key="2">
    <source>
        <dbReference type="Proteomes" id="UP000199207"/>
    </source>
</evidence>
<accession>A0A1I1FD37</accession>
<proteinExistence type="predicted"/>
<sequence length="148" mass="16959">MPHHHAYLWIGPARALHKDGPRRPAQPPLDPAHRAVFEAAEVPPNELAHWLLRPARQIRATFHDPEEAAAWLHDEFAPHLPKLLHPWGDEQQTRLTHLRRRTLTELRHGQCAVWGHYLTGERFFSGNLISCSPHHNQPTLPCPLTTAN</sequence>
<keyword evidence="2" id="KW-1185">Reference proteome</keyword>
<dbReference type="AlphaFoldDB" id="A0A1I1FD37"/>
<dbReference type="Proteomes" id="UP000199207">
    <property type="component" value="Unassembled WGS sequence"/>
</dbReference>
<reference evidence="1 2" key="1">
    <citation type="submission" date="2016-10" db="EMBL/GenBank/DDBJ databases">
        <authorList>
            <person name="de Groot N.N."/>
        </authorList>
    </citation>
    <scope>NUCLEOTIDE SEQUENCE [LARGE SCALE GENOMIC DNA]</scope>
    <source>
        <strain evidence="1 2">CGMCC 4.5739</strain>
    </source>
</reference>
<dbReference type="OrthoDB" id="4320824at2"/>
<protein>
    <submittedName>
        <fullName evidence="1">Uncharacterized protein</fullName>
    </submittedName>
</protein>
<organism evidence="1 2">
    <name type="scientific">Streptomyces aidingensis</name>
    <dbReference type="NCBI Taxonomy" id="910347"/>
    <lineage>
        <taxon>Bacteria</taxon>
        <taxon>Bacillati</taxon>
        <taxon>Actinomycetota</taxon>
        <taxon>Actinomycetes</taxon>
        <taxon>Kitasatosporales</taxon>
        <taxon>Streptomycetaceae</taxon>
        <taxon>Streptomyces</taxon>
    </lineage>
</organism>